<proteinExistence type="predicted"/>
<feature type="region of interest" description="Disordered" evidence="1">
    <location>
        <begin position="1"/>
        <end position="67"/>
    </location>
</feature>
<evidence type="ECO:0000313" key="3">
    <source>
        <dbReference type="Proteomes" id="UP001372834"/>
    </source>
</evidence>
<comment type="caution">
    <text evidence="2">The sequence shown here is derived from an EMBL/GenBank/DDBJ whole genome shotgun (WGS) entry which is preliminary data.</text>
</comment>
<reference evidence="2 3" key="1">
    <citation type="submission" date="2023-10" db="EMBL/GenBank/DDBJ databases">
        <title>Genomes of two closely related lineages of the louse Polyplax serrata with different host specificities.</title>
        <authorList>
            <person name="Martinu J."/>
            <person name="Tarabai H."/>
            <person name="Stefka J."/>
            <person name="Hypsa V."/>
        </authorList>
    </citation>
    <scope>NUCLEOTIDE SEQUENCE [LARGE SCALE GENOMIC DNA]</scope>
    <source>
        <strain evidence="2">HR10_N</strain>
    </source>
</reference>
<accession>A0AAN8SAM9</accession>
<organism evidence="2 3">
    <name type="scientific">Polyplax serrata</name>
    <name type="common">Common mouse louse</name>
    <dbReference type="NCBI Taxonomy" id="468196"/>
    <lineage>
        <taxon>Eukaryota</taxon>
        <taxon>Metazoa</taxon>
        <taxon>Ecdysozoa</taxon>
        <taxon>Arthropoda</taxon>
        <taxon>Hexapoda</taxon>
        <taxon>Insecta</taxon>
        <taxon>Pterygota</taxon>
        <taxon>Neoptera</taxon>
        <taxon>Paraneoptera</taxon>
        <taxon>Psocodea</taxon>
        <taxon>Troctomorpha</taxon>
        <taxon>Phthiraptera</taxon>
        <taxon>Anoplura</taxon>
        <taxon>Polyplacidae</taxon>
        <taxon>Polyplax</taxon>
    </lineage>
</organism>
<feature type="compositionally biased region" description="Basic and acidic residues" evidence="1">
    <location>
        <begin position="10"/>
        <end position="33"/>
    </location>
</feature>
<dbReference type="AlphaFoldDB" id="A0AAN8SAM9"/>
<dbReference type="Proteomes" id="UP001372834">
    <property type="component" value="Unassembled WGS sequence"/>
</dbReference>
<protein>
    <submittedName>
        <fullName evidence="2">Uncharacterized protein</fullName>
    </submittedName>
</protein>
<feature type="compositionally biased region" description="Basic and acidic residues" evidence="1">
    <location>
        <begin position="53"/>
        <end position="67"/>
    </location>
</feature>
<gene>
    <name evidence="2" type="ORF">RUM43_004190</name>
</gene>
<feature type="region of interest" description="Disordered" evidence="1">
    <location>
        <begin position="88"/>
        <end position="130"/>
    </location>
</feature>
<sequence>MTTGKTQRFPQREKPKGEEHGSRENSNEEEGGRRVSCRYQAEGRKVRRRRRDREREREIYEDGGNHKRVDERCRVACELMQQQKKLVEEESHAATLVPDSTREDSQSSGINLGRSKKKTEQKDPHLVNEM</sequence>
<evidence type="ECO:0000256" key="1">
    <source>
        <dbReference type="SAM" id="MobiDB-lite"/>
    </source>
</evidence>
<name>A0AAN8SAM9_POLSC</name>
<feature type="compositionally biased region" description="Basic and acidic residues" evidence="1">
    <location>
        <begin position="118"/>
        <end position="130"/>
    </location>
</feature>
<evidence type="ECO:0000313" key="2">
    <source>
        <dbReference type="EMBL" id="KAK6642688.1"/>
    </source>
</evidence>
<dbReference type="EMBL" id="JAWJWE010000002">
    <property type="protein sequence ID" value="KAK6642688.1"/>
    <property type="molecule type" value="Genomic_DNA"/>
</dbReference>